<dbReference type="GO" id="GO:0043565">
    <property type="term" value="F:sequence-specific DNA binding"/>
    <property type="evidence" value="ECO:0007669"/>
    <property type="project" value="InterPro"/>
</dbReference>
<reference evidence="7" key="1">
    <citation type="journal article" date="2012" name="J. Microbiol. Biotechnol.">
        <title>Ramlibacter ginsenosidimutans sp. nov., with ginsenoside-converting activity.</title>
        <authorList>
            <person name="Wang L."/>
            <person name="An D.S."/>
            <person name="Kim S.G."/>
            <person name="Jin F.X."/>
            <person name="Kim S.C."/>
            <person name="Lee S.T."/>
            <person name="Im W.T."/>
        </authorList>
    </citation>
    <scope>NUCLEOTIDE SEQUENCE</scope>
    <source>
        <strain evidence="7">KACC 17527</strain>
    </source>
</reference>
<dbReference type="Pfam" id="PF25601">
    <property type="entry name" value="AAA_lid_14"/>
    <property type="match status" value="1"/>
</dbReference>
<dbReference type="SUPFAM" id="SSF52540">
    <property type="entry name" value="P-loop containing nucleoside triphosphate hydrolases"/>
    <property type="match status" value="1"/>
</dbReference>
<dbReference type="SMART" id="SM00382">
    <property type="entry name" value="AAA"/>
    <property type="match status" value="1"/>
</dbReference>
<dbReference type="PANTHER" id="PTHR32071:SF123">
    <property type="entry name" value="DNA-BINDING TRANSCRIPTIONAL ACTIVATOR HYFR-RELATED"/>
    <property type="match status" value="1"/>
</dbReference>
<dbReference type="CDD" id="cd00009">
    <property type="entry name" value="AAA"/>
    <property type="match status" value="1"/>
</dbReference>
<keyword evidence="3" id="KW-0805">Transcription regulation</keyword>
<name>A0A934WL73_9BURK</name>
<evidence type="ECO:0000256" key="3">
    <source>
        <dbReference type="ARBA" id="ARBA00023015"/>
    </source>
</evidence>
<dbReference type="InterPro" id="IPR003593">
    <property type="entry name" value="AAA+_ATPase"/>
</dbReference>
<dbReference type="GO" id="GO:0006355">
    <property type="term" value="P:regulation of DNA-templated transcription"/>
    <property type="evidence" value="ECO:0007669"/>
    <property type="project" value="InterPro"/>
</dbReference>
<evidence type="ECO:0000256" key="1">
    <source>
        <dbReference type="ARBA" id="ARBA00022741"/>
    </source>
</evidence>
<dbReference type="InterPro" id="IPR027417">
    <property type="entry name" value="P-loop_NTPase"/>
</dbReference>
<evidence type="ECO:0000259" key="6">
    <source>
        <dbReference type="PROSITE" id="PS50045"/>
    </source>
</evidence>
<evidence type="ECO:0000313" key="8">
    <source>
        <dbReference type="Proteomes" id="UP000630528"/>
    </source>
</evidence>
<keyword evidence="1" id="KW-0547">Nucleotide-binding</keyword>
<keyword evidence="5" id="KW-0804">Transcription</keyword>
<keyword evidence="2" id="KW-0067">ATP-binding</keyword>
<dbReference type="InterPro" id="IPR058031">
    <property type="entry name" value="AAA_lid_NorR"/>
</dbReference>
<organism evidence="7 8">
    <name type="scientific">Ramlibacter ginsenosidimutans</name>
    <dbReference type="NCBI Taxonomy" id="502333"/>
    <lineage>
        <taxon>Bacteria</taxon>
        <taxon>Pseudomonadati</taxon>
        <taxon>Pseudomonadota</taxon>
        <taxon>Betaproteobacteria</taxon>
        <taxon>Burkholderiales</taxon>
        <taxon>Comamonadaceae</taxon>
        <taxon>Ramlibacter</taxon>
    </lineage>
</organism>
<dbReference type="InterPro" id="IPR002078">
    <property type="entry name" value="Sigma_54_int"/>
</dbReference>
<dbReference type="PROSITE" id="PS50045">
    <property type="entry name" value="SIGMA54_INTERACT_4"/>
    <property type="match status" value="1"/>
</dbReference>
<dbReference type="Pfam" id="PF02954">
    <property type="entry name" value="HTH_8"/>
    <property type="match status" value="1"/>
</dbReference>
<dbReference type="FunFam" id="3.40.50.300:FF:000006">
    <property type="entry name" value="DNA-binding transcriptional regulator NtrC"/>
    <property type="match status" value="1"/>
</dbReference>
<dbReference type="SUPFAM" id="SSF46689">
    <property type="entry name" value="Homeodomain-like"/>
    <property type="match status" value="1"/>
</dbReference>
<dbReference type="PROSITE" id="PS00688">
    <property type="entry name" value="SIGMA54_INTERACT_3"/>
    <property type="match status" value="1"/>
</dbReference>
<dbReference type="InterPro" id="IPR025944">
    <property type="entry name" value="Sigma_54_int_dom_CS"/>
</dbReference>
<comment type="caution">
    <text evidence="7">The sequence shown here is derived from an EMBL/GenBank/DDBJ whole genome shotgun (WGS) entry which is preliminary data.</text>
</comment>
<dbReference type="Proteomes" id="UP000630528">
    <property type="component" value="Unassembled WGS sequence"/>
</dbReference>
<dbReference type="Gene3D" id="3.40.50.300">
    <property type="entry name" value="P-loop containing nucleotide triphosphate hydrolases"/>
    <property type="match status" value="1"/>
</dbReference>
<dbReference type="AlphaFoldDB" id="A0A934WL73"/>
<evidence type="ECO:0000256" key="2">
    <source>
        <dbReference type="ARBA" id="ARBA00022840"/>
    </source>
</evidence>
<dbReference type="InterPro" id="IPR025662">
    <property type="entry name" value="Sigma_54_int_dom_ATP-bd_1"/>
</dbReference>
<reference evidence="7" key="2">
    <citation type="submission" date="2021-01" db="EMBL/GenBank/DDBJ databases">
        <authorList>
            <person name="Kang M."/>
        </authorList>
    </citation>
    <scope>NUCLEOTIDE SEQUENCE</scope>
    <source>
        <strain evidence="7">KACC 17527</strain>
    </source>
</reference>
<accession>A0A934WL73</accession>
<dbReference type="GO" id="GO:0005524">
    <property type="term" value="F:ATP binding"/>
    <property type="evidence" value="ECO:0007669"/>
    <property type="project" value="UniProtKB-KW"/>
</dbReference>
<dbReference type="EMBL" id="JAEPWM010000001">
    <property type="protein sequence ID" value="MBK6004802.1"/>
    <property type="molecule type" value="Genomic_DNA"/>
</dbReference>
<dbReference type="InterPro" id="IPR009057">
    <property type="entry name" value="Homeodomain-like_sf"/>
</dbReference>
<dbReference type="Gene3D" id="1.10.10.60">
    <property type="entry name" value="Homeodomain-like"/>
    <property type="match status" value="1"/>
</dbReference>
<dbReference type="Pfam" id="PF00158">
    <property type="entry name" value="Sigma54_activat"/>
    <property type="match status" value="1"/>
</dbReference>
<dbReference type="PROSITE" id="PS00676">
    <property type="entry name" value="SIGMA54_INTERACT_2"/>
    <property type="match status" value="1"/>
</dbReference>
<feature type="domain" description="Sigma-54 factor interaction" evidence="6">
    <location>
        <begin position="195"/>
        <end position="424"/>
    </location>
</feature>
<dbReference type="RefSeq" id="WP_201166180.1">
    <property type="nucleotide sequence ID" value="NZ_JAEPWM010000001.1"/>
</dbReference>
<dbReference type="InterPro" id="IPR025943">
    <property type="entry name" value="Sigma_54_int_dom_ATP-bd_2"/>
</dbReference>
<keyword evidence="4" id="KW-0238">DNA-binding</keyword>
<dbReference type="PROSITE" id="PS00675">
    <property type="entry name" value="SIGMA54_INTERACT_1"/>
    <property type="match status" value="1"/>
</dbReference>
<evidence type="ECO:0000256" key="4">
    <source>
        <dbReference type="ARBA" id="ARBA00023125"/>
    </source>
</evidence>
<gene>
    <name evidence="7" type="ORF">JJB11_01755</name>
</gene>
<dbReference type="PANTHER" id="PTHR32071">
    <property type="entry name" value="TRANSCRIPTIONAL REGULATORY PROTEIN"/>
    <property type="match status" value="1"/>
</dbReference>
<evidence type="ECO:0000313" key="7">
    <source>
        <dbReference type="EMBL" id="MBK6004802.1"/>
    </source>
</evidence>
<sequence length="499" mass="55492">MAEPSAEIRCLQDCINGLVGLLALPALWEGAAPALVLRTVLEVLARLLDLELAYARWNDGPLPLELARSERDPEVTTRAREIGGRLAPALKQQWPGLAYSVPHPFGAGDLRVTHLWLGMDKESGFLLAGSRRPGFPTTTEMLLLRVAANQVAAEFQRVQLSAARQRADSAERLNDEIQARNAYLHQETERFWGDLVGGSKALEATQALAERVAPTNACVLVQGETGTGKELVARAVHELSPRREHPFVRLNCAAIPASLLEAELFGHEKGAFTGAVARRIGRFELADGGTLFLDEVGEIPLELQAKLLRVIQEREFERLGSNRTLRVDVRLVAATNRDLEQMVADRVFRDDLYYRLKVFPIRVPALRERVEDIPVLARHFMRLHARAHERAVRAIAPEALAVLCRYPWPGNVRELSHFIERCVILSRGETLEIPDGELRSRAVHDASDASLEAVAREHILRALDECNWVLGGPGGAAARLGMKRTSLQYKMQRLGVTRR</sequence>
<protein>
    <submittedName>
        <fullName evidence="7">Sigma 54-interacting transcriptional regulator</fullName>
    </submittedName>
</protein>
<evidence type="ECO:0000256" key="5">
    <source>
        <dbReference type="ARBA" id="ARBA00023163"/>
    </source>
</evidence>
<dbReference type="Gene3D" id="1.10.8.60">
    <property type="match status" value="1"/>
</dbReference>
<keyword evidence="8" id="KW-1185">Reference proteome</keyword>
<dbReference type="InterPro" id="IPR002197">
    <property type="entry name" value="HTH_Fis"/>
</dbReference>
<proteinExistence type="predicted"/>